<keyword evidence="2" id="KW-0808">Transferase</keyword>
<comment type="caution">
    <text evidence="4">The sequence shown here is derived from an EMBL/GenBank/DDBJ whole genome shotgun (WGS) entry which is preliminary data.</text>
</comment>
<evidence type="ECO:0000313" key="5">
    <source>
        <dbReference type="Proteomes" id="UP001501196"/>
    </source>
</evidence>
<dbReference type="InterPro" id="IPR051159">
    <property type="entry name" value="Hexapeptide_acetyltransf"/>
</dbReference>
<proteinExistence type="inferred from homology"/>
<evidence type="ECO:0000313" key="4">
    <source>
        <dbReference type="EMBL" id="GAA2044492.1"/>
    </source>
</evidence>
<dbReference type="PANTHER" id="PTHR23416">
    <property type="entry name" value="SIALIC ACID SYNTHASE-RELATED"/>
    <property type="match status" value="1"/>
</dbReference>
<dbReference type="EMBL" id="BAAAPW010000007">
    <property type="protein sequence ID" value="GAA2044492.1"/>
    <property type="molecule type" value="Genomic_DNA"/>
</dbReference>
<dbReference type="Pfam" id="PF00132">
    <property type="entry name" value="Hexapep"/>
    <property type="match status" value="1"/>
</dbReference>
<dbReference type="InterPro" id="IPR011004">
    <property type="entry name" value="Trimer_LpxA-like_sf"/>
</dbReference>
<sequence>MTVDLDDLLAALRAGQTITGGSPLHEVMHHASQEALQITARLNGTYHPPERVRELLSQLIGAPVDDTVTVFPPLSTDFGKGIRIGKRVFINSGCRFQDQGGITIGDGCLIGHNAVFATLNHDLDPRHRADLHPAPIVLGSNVWIGANVTILPGVTVGDNAVIGAGALVTKDIPADAIAIGSPATVVRSVPGTASTD</sequence>
<dbReference type="PROSITE" id="PS00101">
    <property type="entry name" value="HEXAPEP_TRANSFERASES"/>
    <property type="match status" value="1"/>
</dbReference>
<evidence type="ECO:0000256" key="2">
    <source>
        <dbReference type="ARBA" id="ARBA00022679"/>
    </source>
</evidence>
<dbReference type="Proteomes" id="UP001501196">
    <property type="component" value="Unassembled WGS sequence"/>
</dbReference>
<name>A0ABP5GFK5_9MICO</name>
<dbReference type="InterPro" id="IPR018357">
    <property type="entry name" value="Hexapep_transf_CS"/>
</dbReference>
<organism evidence="4 5">
    <name type="scientific">Agromyces tropicus</name>
    <dbReference type="NCBI Taxonomy" id="555371"/>
    <lineage>
        <taxon>Bacteria</taxon>
        <taxon>Bacillati</taxon>
        <taxon>Actinomycetota</taxon>
        <taxon>Actinomycetes</taxon>
        <taxon>Micrococcales</taxon>
        <taxon>Microbacteriaceae</taxon>
        <taxon>Agromyces</taxon>
    </lineage>
</organism>
<dbReference type="SUPFAM" id="SSF51161">
    <property type="entry name" value="Trimeric LpxA-like enzymes"/>
    <property type="match status" value="1"/>
</dbReference>
<dbReference type="InterPro" id="IPR001451">
    <property type="entry name" value="Hexapep"/>
</dbReference>
<dbReference type="Pfam" id="PF14602">
    <property type="entry name" value="Hexapep_2"/>
    <property type="match status" value="1"/>
</dbReference>
<keyword evidence="3" id="KW-0677">Repeat</keyword>
<evidence type="ECO:0000256" key="3">
    <source>
        <dbReference type="ARBA" id="ARBA00022737"/>
    </source>
</evidence>
<gene>
    <name evidence="4" type="ORF">GCM10009819_34350</name>
</gene>
<reference evidence="5" key="1">
    <citation type="journal article" date="2019" name="Int. J. Syst. Evol. Microbiol.">
        <title>The Global Catalogue of Microorganisms (GCM) 10K type strain sequencing project: providing services to taxonomists for standard genome sequencing and annotation.</title>
        <authorList>
            <consortium name="The Broad Institute Genomics Platform"/>
            <consortium name="The Broad Institute Genome Sequencing Center for Infectious Disease"/>
            <person name="Wu L."/>
            <person name="Ma J."/>
        </authorList>
    </citation>
    <scope>NUCLEOTIDE SEQUENCE [LARGE SCALE GENOMIC DNA]</scope>
    <source>
        <strain evidence="5">JCM 15672</strain>
    </source>
</reference>
<dbReference type="RefSeq" id="WP_344377787.1">
    <property type="nucleotide sequence ID" value="NZ_BAAAPW010000007.1"/>
</dbReference>
<accession>A0ABP5GFK5</accession>
<protein>
    <submittedName>
        <fullName evidence="4">Sugar O-acetyltransferase</fullName>
    </submittedName>
</protein>
<comment type="similarity">
    <text evidence="1">Belongs to the transferase hexapeptide repeat family.</text>
</comment>
<dbReference type="PANTHER" id="PTHR23416:SF23">
    <property type="entry name" value="ACETYLTRANSFERASE C18B11.09C-RELATED"/>
    <property type="match status" value="1"/>
</dbReference>
<keyword evidence="5" id="KW-1185">Reference proteome</keyword>
<evidence type="ECO:0000256" key="1">
    <source>
        <dbReference type="ARBA" id="ARBA00007274"/>
    </source>
</evidence>
<dbReference type="Gene3D" id="2.160.10.10">
    <property type="entry name" value="Hexapeptide repeat proteins"/>
    <property type="match status" value="1"/>
</dbReference>